<dbReference type="RefSeq" id="WP_377058927.1">
    <property type="nucleotide sequence ID" value="NZ_JBHLUU010000123.1"/>
</dbReference>
<evidence type="ECO:0000313" key="2">
    <source>
        <dbReference type="EMBL" id="MFC0477583.1"/>
    </source>
</evidence>
<sequence>MKKLVVSMIMVLLFSMGGFGSNMSASTVDRSTWLWNPWDIVSNETGTLSFLEQKQINKVYVQIDRDIPMNVYRSFITKASVKGIKVYALDGAPSWVAPKGYRNQDALMNWLKTYQAGSTASQKFTGIHLDVEPYLYSGWNTNRAATVKSFQELITKANTSAAGLKLPLEADLPFWFDEVSYNNTYGKGNLAEWVITKTNSVTIMAYRDSAPAIIEIVKNEVAFAGKHHKALVIGVETGATDEGDMISFFEEGEAYMNEQLASVASHYGTSPGYKGMAIHHVGSWKTMKP</sequence>
<keyword evidence="3" id="KW-1185">Reference proteome</keyword>
<proteinExistence type="predicted"/>
<name>A0ABV6L0E0_9BACI</name>
<evidence type="ECO:0000313" key="3">
    <source>
        <dbReference type="Proteomes" id="UP001589738"/>
    </source>
</evidence>
<reference evidence="2 3" key="1">
    <citation type="submission" date="2024-09" db="EMBL/GenBank/DDBJ databases">
        <authorList>
            <person name="Sun Q."/>
            <person name="Mori K."/>
        </authorList>
    </citation>
    <scope>NUCLEOTIDE SEQUENCE [LARGE SCALE GENOMIC DNA]</scope>
    <source>
        <strain evidence="2 3">CGMCC 1.9126</strain>
    </source>
</reference>
<feature type="chain" id="PRO_5046633740" evidence="1">
    <location>
        <begin position="25"/>
        <end position="289"/>
    </location>
</feature>
<evidence type="ECO:0000256" key="1">
    <source>
        <dbReference type="SAM" id="SignalP"/>
    </source>
</evidence>
<keyword evidence="1" id="KW-0732">Signal</keyword>
<comment type="caution">
    <text evidence="2">The sequence shown here is derived from an EMBL/GenBank/DDBJ whole genome shotgun (WGS) entry which is preliminary data.</text>
</comment>
<dbReference type="EMBL" id="JBHLUU010000123">
    <property type="protein sequence ID" value="MFC0477583.1"/>
    <property type="molecule type" value="Genomic_DNA"/>
</dbReference>
<accession>A0ABV6L0E0</accession>
<feature type="signal peptide" evidence="1">
    <location>
        <begin position="1"/>
        <end position="24"/>
    </location>
</feature>
<gene>
    <name evidence="2" type="ORF">ACFFHF_20535</name>
</gene>
<protein>
    <submittedName>
        <fullName evidence="2">Amidase</fullName>
    </submittedName>
</protein>
<organism evidence="2 3">
    <name type="scientific">Robertmurraya beringensis</name>
    <dbReference type="NCBI Taxonomy" id="641660"/>
    <lineage>
        <taxon>Bacteria</taxon>
        <taxon>Bacillati</taxon>
        <taxon>Bacillota</taxon>
        <taxon>Bacilli</taxon>
        <taxon>Bacillales</taxon>
        <taxon>Bacillaceae</taxon>
        <taxon>Robertmurraya</taxon>
    </lineage>
</organism>
<dbReference type="Proteomes" id="UP001589738">
    <property type="component" value="Unassembled WGS sequence"/>
</dbReference>